<dbReference type="PANTHER" id="PTHR11987">
    <property type="entry name" value="ALPHA-2,8-SIALYLTRANSFERASE"/>
    <property type="match status" value="1"/>
</dbReference>
<comment type="similarity">
    <text evidence="2">Belongs to the glycosyltransferase 29 family.</text>
</comment>
<evidence type="ECO:0000256" key="2">
    <source>
        <dbReference type="ARBA" id="ARBA00006003"/>
    </source>
</evidence>
<proteinExistence type="inferred from homology"/>
<dbReference type="Pfam" id="PF00777">
    <property type="entry name" value="Glyco_transf_29"/>
    <property type="match status" value="1"/>
</dbReference>
<comment type="subcellular location">
    <subcellularLocation>
        <location evidence="1">Golgi apparatus membrane</location>
        <topology evidence="1">Single-pass type II membrane protein</topology>
    </subcellularLocation>
</comment>
<keyword evidence="5" id="KW-0812">Transmembrane</keyword>
<evidence type="ECO:0000256" key="8">
    <source>
        <dbReference type="ARBA" id="ARBA00023034"/>
    </source>
</evidence>
<dbReference type="GO" id="GO:0009311">
    <property type="term" value="P:oligosaccharide metabolic process"/>
    <property type="evidence" value="ECO:0007669"/>
    <property type="project" value="TreeGrafter"/>
</dbReference>
<evidence type="ECO:0008006" key="15">
    <source>
        <dbReference type="Google" id="ProtNLM"/>
    </source>
</evidence>
<dbReference type="InterPro" id="IPR012163">
    <property type="entry name" value="Sialyl_trans"/>
</dbReference>
<keyword evidence="11" id="KW-0325">Glycoprotein</keyword>
<dbReference type="Proteomes" id="UP000694545">
    <property type="component" value="Unplaced"/>
</dbReference>
<evidence type="ECO:0000256" key="10">
    <source>
        <dbReference type="ARBA" id="ARBA00023157"/>
    </source>
</evidence>
<sequence>MAKKGNIQTEDKRILEHLLLLQECPWEPDVTAVAQYRRCCNASSSLVLTKENAPLGSSIIFDGNKNRKLSVDAVLFDLLPKRLPFSDTHYGHCAVVGNGGILRNSHCGHEIDQADLVVRFNMAPMNFSEDVGTKTSLITINPSILQFKNLQARRKPFADALRPYRDALFLIPAFSFVGHSTLSYRALYTMEDFGWPQQMFFLNPHYLATLSNHWKEKGFHPQRLSSGFMFVNVALEFCERITLYGFWPFAHDLDDQPIPHHYYDNMLPKAGIHAMPSEFSHYLSMYVLQPRVPCHTEKHNLKRFT</sequence>
<reference evidence="13" key="1">
    <citation type="submission" date="2025-08" db="UniProtKB">
        <authorList>
            <consortium name="Ensembl"/>
        </authorList>
    </citation>
    <scope>IDENTIFICATION</scope>
</reference>
<evidence type="ECO:0000256" key="1">
    <source>
        <dbReference type="ARBA" id="ARBA00004323"/>
    </source>
</evidence>
<evidence type="ECO:0000256" key="11">
    <source>
        <dbReference type="ARBA" id="ARBA00023180"/>
    </source>
</evidence>
<name>A0A8D2INT2_VARKO</name>
<keyword evidence="4" id="KW-0808">Transferase</keyword>
<evidence type="ECO:0000256" key="5">
    <source>
        <dbReference type="ARBA" id="ARBA00022692"/>
    </source>
</evidence>
<evidence type="ECO:0000256" key="3">
    <source>
        <dbReference type="ARBA" id="ARBA00022676"/>
    </source>
</evidence>
<keyword evidence="14" id="KW-1185">Reference proteome</keyword>
<keyword evidence="10" id="KW-1015">Disulfide bond</keyword>
<keyword evidence="8" id="KW-0333">Golgi apparatus</keyword>
<feature type="disulfide bond" evidence="12">
    <location>
        <begin position="93"/>
        <end position="238"/>
    </location>
</feature>
<evidence type="ECO:0000256" key="7">
    <source>
        <dbReference type="ARBA" id="ARBA00022989"/>
    </source>
</evidence>
<keyword evidence="6" id="KW-0735">Signal-anchor</keyword>
<keyword evidence="3" id="KW-0328">Glycosyltransferase</keyword>
<dbReference type="PIRSF" id="PIRSF005557">
    <property type="entry name" value="Sialyl_trans"/>
    <property type="match status" value="1"/>
</dbReference>
<keyword evidence="7" id="KW-1133">Transmembrane helix</keyword>
<organism evidence="13 14">
    <name type="scientific">Varanus komodoensis</name>
    <name type="common">Komodo dragon</name>
    <dbReference type="NCBI Taxonomy" id="61221"/>
    <lineage>
        <taxon>Eukaryota</taxon>
        <taxon>Metazoa</taxon>
        <taxon>Chordata</taxon>
        <taxon>Craniata</taxon>
        <taxon>Vertebrata</taxon>
        <taxon>Euteleostomi</taxon>
        <taxon>Lepidosauria</taxon>
        <taxon>Squamata</taxon>
        <taxon>Bifurcata</taxon>
        <taxon>Unidentata</taxon>
        <taxon>Episquamata</taxon>
        <taxon>Toxicofera</taxon>
        <taxon>Anguimorpha</taxon>
        <taxon>Paleoanguimorpha</taxon>
        <taxon>Varanoidea</taxon>
        <taxon>Varanidae</taxon>
        <taxon>Varanus</taxon>
    </lineage>
</organism>
<protein>
    <recommendedName>
        <fullName evidence="15">Alpha-2,8-sialyltransferase 8F-like</fullName>
    </recommendedName>
</protein>
<evidence type="ECO:0000256" key="4">
    <source>
        <dbReference type="ARBA" id="ARBA00022679"/>
    </source>
</evidence>
<evidence type="ECO:0000313" key="13">
    <source>
        <dbReference type="Ensembl" id="ENSVKKP00000000158.1"/>
    </source>
</evidence>
<dbReference type="GO" id="GO:0003828">
    <property type="term" value="F:alpha-N-acetylneuraminate alpha-2,8-sialyltransferase activity"/>
    <property type="evidence" value="ECO:0007669"/>
    <property type="project" value="TreeGrafter"/>
</dbReference>
<reference evidence="13" key="2">
    <citation type="submission" date="2025-09" db="UniProtKB">
        <authorList>
            <consortium name="Ensembl"/>
        </authorList>
    </citation>
    <scope>IDENTIFICATION</scope>
</reference>
<keyword evidence="9" id="KW-0472">Membrane</keyword>
<dbReference type="Gene3D" id="3.90.1480.20">
    <property type="entry name" value="Glycosyl transferase family 29"/>
    <property type="match status" value="1"/>
</dbReference>
<dbReference type="AlphaFoldDB" id="A0A8D2INT2"/>
<evidence type="ECO:0000256" key="6">
    <source>
        <dbReference type="ARBA" id="ARBA00022968"/>
    </source>
</evidence>
<evidence type="ECO:0000256" key="9">
    <source>
        <dbReference type="ARBA" id="ARBA00023136"/>
    </source>
</evidence>
<dbReference type="GO" id="GO:0000139">
    <property type="term" value="C:Golgi membrane"/>
    <property type="evidence" value="ECO:0007669"/>
    <property type="project" value="UniProtKB-SubCell"/>
</dbReference>
<dbReference type="Ensembl" id="ENSVKKT00000000165.1">
    <property type="protein sequence ID" value="ENSVKKP00000000158.1"/>
    <property type="gene ID" value="ENSVKKG00000000068.1"/>
</dbReference>
<evidence type="ECO:0000256" key="12">
    <source>
        <dbReference type="PIRSR" id="PIRSR005557-2"/>
    </source>
</evidence>
<dbReference type="InterPro" id="IPR038578">
    <property type="entry name" value="GT29-like_sf"/>
</dbReference>
<dbReference type="GO" id="GO:0006491">
    <property type="term" value="P:N-glycan processing"/>
    <property type="evidence" value="ECO:0007669"/>
    <property type="project" value="TreeGrafter"/>
</dbReference>
<dbReference type="InterPro" id="IPR001675">
    <property type="entry name" value="Glyco_trans_29"/>
</dbReference>
<dbReference type="InterPro" id="IPR050943">
    <property type="entry name" value="Glycosyltr_29_Sialyltrsf"/>
</dbReference>
<dbReference type="PANTHER" id="PTHR11987:SF29">
    <property type="entry name" value="ALPHA-2,8-SIALYLTRANSFERASE 8F"/>
    <property type="match status" value="1"/>
</dbReference>
<accession>A0A8D2INT2</accession>
<evidence type="ECO:0000313" key="14">
    <source>
        <dbReference type="Proteomes" id="UP000694545"/>
    </source>
</evidence>